<gene>
    <name evidence="1" type="ORF">ACFQ4Y_05720</name>
</gene>
<comment type="caution">
    <text evidence="1">The sequence shown here is derived from an EMBL/GenBank/DDBJ whole genome shotgun (WGS) entry which is preliminary data.</text>
</comment>
<evidence type="ECO:0000313" key="1">
    <source>
        <dbReference type="EMBL" id="MFD1426435.1"/>
    </source>
</evidence>
<keyword evidence="2" id="KW-1185">Reference proteome</keyword>
<proteinExistence type="predicted"/>
<protein>
    <submittedName>
        <fullName evidence="1">Uncharacterized protein</fullName>
    </submittedName>
</protein>
<dbReference type="Proteomes" id="UP001597282">
    <property type="component" value="Unassembled WGS sequence"/>
</dbReference>
<dbReference type="RefSeq" id="WP_380163529.1">
    <property type="nucleotide sequence ID" value="NZ_JBHTNU010000004.1"/>
</dbReference>
<evidence type="ECO:0000313" key="2">
    <source>
        <dbReference type="Proteomes" id="UP001597282"/>
    </source>
</evidence>
<dbReference type="EMBL" id="JBHTNU010000004">
    <property type="protein sequence ID" value="MFD1426435.1"/>
    <property type="molecule type" value="Genomic_DNA"/>
</dbReference>
<organism evidence="1 2">
    <name type="scientific">Kroppenstedtia sanguinis</name>
    <dbReference type="NCBI Taxonomy" id="1380684"/>
    <lineage>
        <taxon>Bacteria</taxon>
        <taxon>Bacillati</taxon>
        <taxon>Bacillota</taxon>
        <taxon>Bacilli</taxon>
        <taxon>Bacillales</taxon>
        <taxon>Thermoactinomycetaceae</taxon>
        <taxon>Kroppenstedtia</taxon>
    </lineage>
</organism>
<name>A0ABW4C9L2_9BACL</name>
<reference evidence="2" key="1">
    <citation type="journal article" date="2019" name="Int. J. Syst. Evol. Microbiol.">
        <title>The Global Catalogue of Microorganisms (GCM) 10K type strain sequencing project: providing services to taxonomists for standard genome sequencing and annotation.</title>
        <authorList>
            <consortium name="The Broad Institute Genomics Platform"/>
            <consortium name="The Broad Institute Genome Sequencing Center for Infectious Disease"/>
            <person name="Wu L."/>
            <person name="Ma J."/>
        </authorList>
    </citation>
    <scope>NUCLEOTIDE SEQUENCE [LARGE SCALE GENOMIC DNA]</scope>
    <source>
        <strain evidence="2">S1</strain>
    </source>
</reference>
<sequence>MKLETLKEITVEKEESFLECAQQLKDGNFSWDLSSLIASDVKVMAIQSLWGDKDHRI</sequence>
<accession>A0ABW4C9L2</accession>